<evidence type="ECO:0000313" key="2">
    <source>
        <dbReference type="EMBL" id="MFC4754176.1"/>
    </source>
</evidence>
<reference evidence="3" key="1">
    <citation type="journal article" date="2019" name="Int. J. Syst. Evol. Microbiol.">
        <title>The Global Catalogue of Microorganisms (GCM) 10K type strain sequencing project: providing services to taxonomists for standard genome sequencing and annotation.</title>
        <authorList>
            <consortium name="The Broad Institute Genomics Platform"/>
            <consortium name="The Broad Institute Genome Sequencing Center for Infectious Disease"/>
            <person name="Wu L."/>
            <person name="Ma J."/>
        </authorList>
    </citation>
    <scope>NUCLEOTIDE SEQUENCE [LARGE SCALE GENOMIC DNA]</scope>
    <source>
        <strain evidence="3">JCM 11882</strain>
    </source>
</reference>
<protein>
    <submittedName>
        <fullName evidence="2">Maleylpyruvate isomerase N-terminal domain-containing protein</fullName>
    </submittedName>
</protein>
<dbReference type="InterPro" id="IPR024344">
    <property type="entry name" value="MDMPI_metal-binding"/>
</dbReference>
<name>A0ABV9PRW1_9ACTN</name>
<proteinExistence type="predicted"/>
<dbReference type="RefSeq" id="WP_344994360.1">
    <property type="nucleotide sequence ID" value="NZ_BAABCD010000042.1"/>
</dbReference>
<dbReference type="InterPro" id="IPR034660">
    <property type="entry name" value="DinB/YfiT-like"/>
</dbReference>
<organism evidence="2 3">
    <name type="scientific">Dietzia aurantiaca</name>
    <dbReference type="NCBI Taxonomy" id="983873"/>
    <lineage>
        <taxon>Bacteria</taxon>
        <taxon>Bacillati</taxon>
        <taxon>Actinomycetota</taxon>
        <taxon>Actinomycetes</taxon>
        <taxon>Mycobacteriales</taxon>
        <taxon>Dietziaceae</taxon>
        <taxon>Dietzia</taxon>
    </lineage>
</organism>
<accession>A0ABV9PRW1</accession>
<dbReference type="Gene3D" id="1.20.120.450">
    <property type="entry name" value="dinb family like domain"/>
    <property type="match status" value="1"/>
</dbReference>
<dbReference type="GO" id="GO:0016853">
    <property type="term" value="F:isomerase activity"/>
    <property type="evidence" value="ECO:0007669"/>
    <property type="project" value="UniProtKB-KW"/>
</dbReference>
<evidence type="ECO:0000259" key="1">
    <source>
        <dbReference type="Pfam" id="PF11716"/>
    </source>
</evidence>
<dbReference type="Pfam" id="PF11716">
    <property type="entry name" value="MDMPI_N"/>
    <property type="match status" value="1"/>
</dbReference>
<keyword evidence="2" id="KW-0413">Isomerase</keyword>
<comment type="caution">
    <text evidence="2">The sequence shown here is derived from an EMBL/GenBank/DDBJ whole genome shotgun (WGS) entry which is preliminary data.</text>
</comment>
<keyword evidence="3" id="KW-1185">Reference proteome</keyword>
<dbReference type="Proteomes" id="UP001595836">
    <property type="component" value="Unassembled WGS sequence"/>
</dbReference>
<feature type="domain" description="Mycothiol-dependent maleylpyruvate isomerase metal-binding" evidence="1">
    <location>
        <begin position="10"/>
        <end position="153"/>
    </location>
</feature>
<gene>
    <name evidence="2" type="ORF">ACFO7U_05195</name>
</gene>
<dbReference type="EMBL" id="JBHSHP010000015">
    <property type="protein sequence ID" value="MFC4754176.1"/>
    <property type="molecule type" value="Genomic_DNA"/>
</dbReference>
<dbReference type="SUPFAM" id="SSF109854">
    <property type="entry name" value="DinB/YfiT-like putative metalloenzymes"/>
    <property type="match status" value="1"/>
</dbReference>
<sequence length="204" mass="21321">MMHRTWFDLAAEGFTHVTEGLRSTDLTRPALGDWDLRALLGHTTRAFLTTESYLRSSAGTSAPDLASPAAYFHAAAAGGLADPTEVIARGRDAGAALGENPINAALDIAQRVTAVVDASPDNALVATPVGTMTLMDYLPTRAFELTVHGIDLASASQQPIPHAHTEAAAYCLALLADIASPSDRIKTVLALTGRFGLPAGFSLL</sequence>
<evidence type="ECO:0000313" key="3">
    <source>
        <dbReference type="Proteomes" id="UP001595836"/>
    </source>
</evidence>